<dbReference type="Pfam" id="PF00361">
    <property type="entry name" value="Proton_antipo_M"/>
    <property type="match status" value="1"/>
</dbReference>
<feature type="transmembrane region" description="Helical" evidence="18">
    <location>
        <begin position="51"/>
        <end position="74"/>
    </location>
</feature>
<feature type="domain" description="NADH:quinone oxidoreductase/Mrp antiporter transmembrane" evidence="19">
    <location>
        <begin position="20"/>
        <end position="278"/>
    </location>
</feature>
<dbReference type="EMBL" id="KX035214">
    <property type="protein sequence ID" value="AOY40202.1"/>
    <property type="molecule type" value="Genomic_DNA"/>
</dbReference>
<feature type="transmembrane region" description="Helical" evidence="18">
    <location>
        <begin position="270"/>
        <end position="290"/>
    </location>
</feature>
<keyword evidence="11 18" id="KW-0249">Electron transport</keyword>
<comment type="similarity">
    <text evidence="3 18">Belongs to the complex I subunit 2 family.</text>
</comment>
<organism evidence="20">
    <name type="scientific">Trypodendron signatum</name>
    <dbReference type="NCBI Taxonomy" id="879022"/>
    <lineage>
        <taxon>Eukaryota</taxon>
        <taxon>Metazoa</taxon>
        <taxon>Ecdysozoa</taxon>
        <taxon>Arthropoda</taxon>
        <taxon>Hexapoda</taxon>
        <taxon>Insecta</taxon>
        <taxon>Pterygota</taxon>
        <taxon>Neoptera</taxon>
        <taxon>Endopterygota</taxon>
        <taxon>Coleoptera</taxon>
        <taxon>Polyphaga</taxon>
        <taxon>Cucujiformia</taxon>
        <taxon>Curculionidae</taxon>
        <taxon>Scolytinae</taxon>
        <taxon>Trypodendron</taxon>
    </lineage>
</organism>
<evidence type="ECO:0000256" key="1">
    <source>
        <dbReference type="ARBA" id="ARBA00003257"/>
    </source>
</evidence>
<dbReference type="InterPro" id="IPR001750">
    <property type="entry name" value="ND/Mrp_TM"/>
</dbReference>
<evidence type="ECO:0000256" key="11">
    <source>
        <dbReference type="ARBA" id="ARBA00022982"/>
    </source>
</evidence>
<name>A0A343A6J7_9CUCU</name>
<comment type="catalytic activity">
    <reaction evidence="17 18">
        <text>a ubiquinone + NADH + 5 H(+)(in) = a ubiquinol + NAD(+) + 4 H(+)(out)</text>
        <dbReference type="Rhea" id="RHEA:29091"/>
        <dbReference type="Rhea" id="RHEA-COMP:9565"/>
        <dbReference type="Rhea" id="RHEA-COMP:9566"/>
        <dbReference type="ChEBI" id="CHEBI:15378"/>
        <dbReference type="ChEBI" id="CHEBI:16389"/>
        <dbReference type="ChEBI" id="CHEBI:17976"/>
        <dbReference type="ChEBI" id="CHEBI:57540"/>
        <dbReference type="ChEBI" id="CHEBI:57945"/>
        <dbReference type="EC" id="7.1.1.2"/>
    </reaction>
</comment>
<dbReference type="GO" id="GO:0005743">
    <property type="term" value="C:mitochondrial inner membrane"/>
    <property type="evidence" value="ECO:0007669"/>
    <property type="project" value="UniProtKB-SubCell"/>
</dbReference>
<accession>A0A343A6J7</accession>
<evidence type="ECO:0000256" key="8">
    <source>
        <dbReference type="ARBA" id="ARBA00022692"/>
    </source>
</evidence>
<keyword evidence="9 18" id="KW-0999">Mitochondrion inner membrane</keyword>
<evidence type="ECO:0000256" key="18">
    <source>
        <dbReference type="RuleBase" id="RU003403"/>
    </source>
</evidence>
<evidence type="ECO:0000256" key="17">
    <source>
        <dbReference type="ARBA" id="ARBA00049551"/>
    </source>
</evidence>
<evidence type="ECO:0000256" key="6">
    <source>
        <dbReference type="ARBA" id="ARBA00022448"/>
    </source>
</evidence>
<comment type="function">
    <text evidence="18">Core subunit of the mitochondrial membrane respiratory chain NADH dehydrogenase (Complex I) which catalyzes electron transfer from NADH through the respiratory chain, using ubiquinone as an electron acceptor. Essential for the catalytic activity and assembly of complex I.</text>
</comment>
<dbReference type="PRINTS" id="PR01436">
    <property type="entry name" value="NADHDHGNASE2"/>
</dbReference>
<evidence type="ECO:0000256" key="3">
    <source>
        <dbReference type="ARBA" id="ARBA00007012"/>
    </source>
</evidence>
<dbReference type="AlphaFoldDB" id="A0A343A6J7"/>
<evidence type="ECO:0000259" key="19">
    <source>
        <dbReference type="Pfam" id="PF00361"/>
    </source>
</evidence>
<keyword evidence="15 18" id="KW-0496">Mitochondrion</keyword>
<keyword evidence="6" id="KW-0813">Transport</keyword>
<dbReference type="GO" id="GO:0008137">
    <property type="term" value="F:NADH dehydrogenase (ubiquinone) activity"/>
    <property type="evidence" value="ECO:0007669"/>
    <property type="project" value="UniProtKB-EC"/>
</dbReference>
<protein>
    <recommendedName>
        <fullName evidence="5 18">NADH-ubiquinone oxidoreductase chain 2</fullName>
        <ecNumber evidence="4 18">7.1.1.2</ecNumber>
    </recommendedName>
</protein>
<dbReference type="InterPro" id="IPR050175">
    <property type="entry name" value="Complex_I_Subunit_2"/>
</dbReference>
<reference evidence="20" key="1">
    <citation type="submission" date="2016-04" db="EMBL/GenBank/DDBJ databases">
        <title>Mitochondria of Scolytid beetles.</title>
        <authorList>
            <person name="Miller K."/>
            <person name="Linard B."/>
            <person name="Vogler A.P."/>
        </authorList>
    </citation>
    <scope>NUCLEOTIDE SEQUENCE</scope>
</reference>
<comment type="function">
    <text evidence="1">Core subunit of the mitochondrial membrane respiratory chain NADH dehydrogenase (Complex I) that is believed to belong to the minimal assembly required for catalysis. Complex I functions in the transfer of electrons from NADH to the respiratory chain. The immediate electron acceptor for the enzyme is believed to be ubiquinone.</text>
</comment>
<sequence>MYKLLFFFTLMAGTLVSISASSWIIAWIGLEVNLLSFLPLMKKSDMYSSEAAIKYFIVQTMASMTLILSLIIFVNEKNFSSNLNLTTSLILQLTLLMKMGAAPLHFWFPEVISGLNWMTSLILLTWQKIAPMMLLSYNMNSPLLTMIAIISSITGSILGFNQTCLRKILAYSSINHIGWMIMALLNSIYIWFSYFLIYALMNLNITLMFKTSHTLFFPQLMNFYSNNNMKLFFMFNFISLGGLPPFLGFLPKWMTINSVTYTMGYLPITLIILATLITLYFYLRIIFLSLTLTSLMKTSILNLPKMSFMSALNNFLVLMSMMSLLSITLLM</sequence>
<feature type="transmembrane region" description="Helical" evidence="18">
    <location>
        <begin position="89"/>
        <end position="108"/>
    </location>
</feature>
<proteinExistence type="inferred from homology"/>
<keyword evidence="12 18" id="KW-1133">Transmembrane helix</keyword>
<evidence type="ECO:0000256" key="4">
    <source>
        <dbReference type="ARBA" id="ARBA00012944"/>
    </source>
</evidence>
<keyword evidence="7 18" id="KW-0679">Respiratory chain</keyword>
<evidence type="ECO:0000256" key="16">
    <source>
        <dbReference type="ARBA" id="ARBA00023136"/>
    </source>
</evidence>
<evidence type="ECO:0000256" key="14">
    <source>
        <dbReference type="ARBA" id="ARBA00023075"/>
    </source>
</evidence>
<evidence type="ECO:0000256" key="10">
    <source>
        <dbReference type="ARBA" id="ARBA00022967"/>
    </source>
</evidence>
<keyword evidence="10 18" id="KW-1278">Translocase</keyword>
<feature type="transmembrane region" description="Helical" evidence="18">
    <location>
        <begin position="311"/>
        <end position="330"/>
    </location>
</feature>
<feature type="transmembrane region" description="Helical" evidence="18">
    <location>
        <begin position="143"/>
        <end position="161"/>
    </location>
</feature>
<evidence type="ECO:0000256" key="12">
    <source>
        <dbReference type="ARBA" id="ARBA00022989"/>
    </source>
</evidence>
<evidence type="ECO:0000256" key="5">
    <source>
        <dbReference type="ARBA" id="ARBA00021008"/>
    </source>
</evidence>
<evidence type="ECO:0000256" key="13">
    <source>
        <dbReference type="ARBA" id="ARBA00023027"/>
    </source>
</evidence>
<keyword evidence="13 18" id="KW-0520">NAD</keyword>
<dbReference type="InterPro" id="IPR003917">
    <property type="entry name" value="NADH_UbQ_OxRdtase_chain2"/>
</dbReference>
<gene>
    <name evidence="20" type="primary">nad2</name>
</gene>
<geneLocation type="mitochondrion" evidence="20"/>
<evidence type="ECO:0000256" key="9">
    <source>
        <dbReference type="ARBA" id="ARBA00022792"/>
    </source>
</evidence>
<evidence type="ECO:0000256" key="7">
    <source>
        <dbReference type="ARBA" id="ARBA00022660"/>
    </source>
</evidence>
<feature type="transmembrane region" description="Helical" evidence="18">
    <location>
        <begin position="6"/>
        <end position="30"/>
    </location>
</feature>
<keyword evidence="16 18" id="KW-0472">Membrane</keyword>
<comment type="subcellular location">
    <subcellularLocation>
        <location evidence="2 18">Mitochondrion inner membrane</location>
        <topology evidence="2 18">Multi-pass membrane protein</topology>
    </subcellularLocation>
</comment>
<dbReference type="PANTHER" id="PTHR46552">
    <property type="entry name" value="NADH-UBIQUINONE OXIDOREDUCTASE CHAIN 2"/>
    <property type="match status" value="1"/>
</dbReference>
<dbReference type="EC" id="7.1.1.2" evidence="4 18"/>
<keyword evidence="8 18" id="KW-0812">Transmembrane</keyword>
<dbReference type="GO" id="GO:0006120">
    <property type="term" value="P:mitochondrial electron transport, NADH to ubiquinone"/>
    <property type="evidence" value="ECO:0007669"/>
    <property type="project" value="InterPro"/>
</dbReference>
<feature type="transmembrane region" description="Helical" evidence="18">
    <location>
        <begin position="231"/>
        <end position="250"/>
    </location>
</feature>
<dbReference type="PANTHER" id="PTHR46552:SF1">
    <property type="entry name" value="NADH-UBIQUINONE OXIDOREDUCTASE CHAIN 2"/>
    <property type="match status" value="1"/>
</dbReference>
<evidence type="ECO:0000256" key="2">
    <source>
        <dbReference type="ARBA" id="ARBA00004448"/>
    </source>
</evidence>
<keyword evidence="14 18" id="KW-0830">Ubiquinone</keyword>
<evidence type="ECO:0000313" key="20">
    <source>
        <dbReference type="EMBL" id="AOY40202.1"/>
    </source>
</evidence>
<evidence type="ECO:0000256" key="15">
    <source>
        <dbReference type="ARBA" id="ARBA00023128"/>
    </source>
</evidence>